<proteinExistence type="predicted"/>
<dbReference type="EMBL" id="BAABME010005321">
    <property type="protein sequence ID" value="GAA0165275.1"/>
    <property type="molecule type" value="Genomic_DNA"/>
</dbReference>
<evidence type="ECO:0000313" key="3">
    <source>
        <dbReference type="Proteomes" id="UP001454036"/>
    </source>
</evidence>
<evidence type="ECO:0000313" key="2">
    <source>
        <dbReference type="EMBL" id="GAA0165275.1"/>
    </source>
</evidence>
<comment type="caution">
    <text evidence="2">The sequence shown here is derived from an EMBL/GenBank/DDBJ whole genome shotgun (WGS) entry which is preliminary data.</text>
</comment>
<dbReference type="PANTHER" id="PTHR32387">
    <property type="entry name" value="WU:FJ29H11"/>
    <property type="match status" value="1"/>
</dbReference>
<dbReference type="PANTHER" id="PTHR32387:SF3">
    <property type="entry name" value="ATP_DNA BINDING PROTEIN"/>
    <property type="match status" value="1"/>
</dbReference>
<sequence length="1701" mass="192826">MAKTPREHIEEIRRNKFSIGGELNPLTDDLHHAVMHLSAELYTKDVHFLMELIQNAEDNEYNEGVRPCLEFVITSKDVTATGSPATLLIFNNEKGFSPKNIDSICSVGRSTKKGNRKRGYIGEKGIGFKSVFLISSHPYIFSNGYKIRFSEQPCTHCNVGYVVPEWVEEKPTLGDLQSIYGSPASLPTTTIVLPLKADKVKPVQQQLSSIHPEILLFLSKIRQLSVREENEDPRHRTVSSISISSEIDFLTKKNLQAESYLLHLSADDKGDQSEGECRYHMWRQRFPVKRENKVDRRMDVDDWVITLAFPFGERLLRGRTCPGIYAFLPTEMITNFPFIIQADFLLASSRETILLDNKWNKGILSCVHTAFVNAFTSMVKVDSPISSLLRVFNWLPVESSPFEELNTVRASIKEQLMSENIIPSESGTNQKYFHKPNDVSRLDPSFWKLLMAAKKHGVSLHNISSHGRYILSSEFDRESYSNVLCFLGVDYVDDDWYSKCIQSSDMVLKVPEDVYLDILLFISSKWRSFLGSSMIHTSLLKSVDVGGQVTLCSVSKVMNRSVSLLRSDRGNSNCISWLISWNSVFGHPENSFFLPQDTQKEIMSHTNRHAIVEWLEKSVKVEAYSVFNYATLVGGAVGSDRRLAVIYAHFLYSSFNKNFLSKNELEHLCGMMPLVDNYGAVTRKRKGVLVPAQGSRWMQLIGSNPWRKEGFVELGEEYLHSCNHAGVFSAGKEVLNFLKSYVAASDVPELPPPDADLSCFSSLLKVENAILLLDWIRNIRRRGNYMPRKFSASVEQGSWLKVSVLGSDGFGAPAKSFFPCSKLNHLVQNGFVDIAFINVKFYGDQICKYKEELKAIGVKFEFGEACEYIGEHLTSLAESSTLSKDNVLSILSFIKLLRENYLPPESFINSVKGGAWLWTSQGYRRPMESVFYSEKWQAASEISNIPFVDQKYYGKEILSFESELNLLGVIFDLGGNYELVIDNMKPHPSYTSEAVLLILRCMHSVKNSSQKLIDALVNEKCFKTHMGYKSPAECFLFDPAWGSLMKVFTVFPVIDVAFYNNGISSYKNELHKLGVVVHMKQASKAFCNVFRQQASSRSIEKENALKLLGWYKELKGMIPEDARKCVLEVKKCICEVKWLKTRLGDYREPKECILHNSAWDPISSISLLPFIDDNYYGKSLHDFKEELQGMGVVDSIGLGAKFVAAGLRMPKNPSIIMPTAMVLLLQCVRYLEYDKESKSLLICCLTKLGQSWVKTTTGYKSPKECLLFGSDWNKFLQLEDGPFMDTKFYGSLDNYKNELAYLEVATDVPNGCQSIFANLGSYSNFAAINRIYKCLHHYNWKPIKDVVPKVWIPNGDNDGDWVNPEDCVLHDKHGLFNEQLHVLEKHYEKNLLSFFSSVFGVKANPSLDDYCKLWSDWESSRSVISKAECRAFWDFVVKHWSSVTKVVLSEKLVKFPGSADAMSIKLVDKHDILIPDDLRLKDLFKQSTSLPLFIWYPPSLNKFKLNEIFCDIGVRTLSESVQKEEKSVDANVGLKKVDGNQTFITRGLMKLILGFLSSPSILMEIKKRRALLESLLNAKLSEASEPILLSYKLQLSSGETVNAEMSQTVRWEKSSSMIYVQKENPLGGRIDLLEYAICASEVISEGLLWENEEHMLQLADLLKVGFLLEFDEAAIDLLMKTKNLEILPEDEAFLASAFPST</sequence>
<name>A0AAV3QQX7_LITER</name>
<evidence type="ECO:0000259" key="1">
    <source>
        <dbReference type="Pfam" id="PF25794"/>
    </source>
</evidence>
<organism evidence="2 3">
    <name type="scientific">Lithospermum erythrorhizon</name>
    <name type="common">Purple gromwell</name>
    <name type="synonym">Lithospermum officinale var. erythrorhizon</name>
    <dbReference type="NCBI Taxonomy" id="34254"/>
    <lineage>
        <taxon>Eukaryota</taxon>
        <taxon>Viridiplantae</taxon>
        <taxon>Streptophyta</taxon>
        <taxon>Embryophyta</taxon>
        <taxon>Tracheophyta</taxon>
        <taxon>Spermatophyta</taxon>
        <taxon>Magnoliopsida</taxon>
        <taxon>eudicotyledons</taxon>
        <taxon>Gunneridae</taxon>
        <taxon>Pentapetalae</taxon>
        <taxon>asterids</taxon>
        <taxon>lamiids</taxon>
        <taxon>Boraginales</taxon>
        <taxon>Boraginaceae</taxon>
        <taxon>Boraginoideae</taxon>
        <taxon>Lithospermeae</taxon>
        <taxon>Lithospermum</taxon>
    </lineage>
</organism>
<keyword evidence="3" id="KW-1185">Reference proteome</keyword>
<gene>
    <name evidence="2" type="ORF">LIER_20720</name>
</gene>
<dbReference type="InterPro" id="IPR036890">
    <property type="entry name" value="HATPase_C_sf"/>
</dbReference>
<dbReference type="Pfam" id="PF25794">
    <property type="entry name" value="SACS"/>
    <property type="match status" value="1"/>
</dbReference>
<protein>
    <recommendedName>
        <fullName evidence="1">Sacsin/Nov domain-containing protein</fullName>
    </recommendedName>
</protein>
<dbReference type="InterPro" id="IPR058210">
    <property type="entry name" value="SACS/Nov_dom"/>
</dbReference>
<dbReference type="NCBIfam" id="NF047352">
    <property type="entry name" value="P_loop_sacsin"/>
    <property type="match status" value="1"/>
</dbReference>
<dbReference type="Gene3D" id="3.30.565.10">
    <property type="entry name" value="Histidine kinase-like ATPase, C-terminal domain"/>
    <property type="match status" value="1"/>
</dbReference>
<accession>A0AAV3QQX7</accession>
<feature type="domain" description="Sacsin/Nov" evidence="1">
    <location>
        <begin position="42"/>
        <end position="144"/>
    </location>
</feature>
<dbReference type="Proteomes" id="UP001454036">
    <property type="component" value="Unassembled WGS sequence"/>
</dbReference>
<dbReference type="SUPFAM" id="SSF55874">
    <property type="entry name" value="ATPase domain of HSP90 chaperone/DNA topoisomerase II/histidine kinase"/>
    <property type="match status" value="1"/>
</dbReference>
<dbReference type="InterPro" id="IPR052957">
    <property type="entry name" value="Auxin_embryo_med"/>
</dbReference>
<reference evidence="2 3" key="1">
    <citation type="submission" date="2024-01" db="EMBL/GenBank/DDBJ databases">
        <title>The complete chloroplast genome sequence of Lithospermum erythrorhizon: insights into the phylogenetic relationship among Boraginaceae species and the maternal lineages of purple gromwells.</title>
        <authorList>
            <person name="Okada T."/>
            <person name="Watanabe K."/>
        </authorList>
    </citation>
    <scope>NUCLEOTIDE SEQUENCE [LARGE SCALE GENOMIC DNA]</scope>
</reference>